<gene>
    <name evidence="1" type="ORF">D917_05622</name>
</gene>
<evidence type="ECO:0000313" key="1">
    <source>
        <dbReference type="EMBL" id="OUC49191.1"/>
    </source>
</evidence>
<reference evidence="1 2" key="1">
    <citation type="submission" date="2015-04" db="EMBL/GenBank/DDBJ databases">
        <title>Draft genome of the roundworm Trichinella nativa.</title>
        <authorList>
            <person name="Mitreva M."/>
        </authorList>
    </citation>
    <scope>NUCLEOTIDE SEQUENCE [LARGE SCALE GENOMIC DNA]</scope>
    <source>
        <strain evidence="1 2">ISS45</strain>
    </source>
</reference>
<evidence type="ECO:0000313" key="2">
    <source>
        <dbReference type="Proteomes" id="UP000243006"/>
    </source>
</evidence>
<sequence length="144" mass="16091">MNGLSDEMLGCVGVSRTLDQFSLDGRHPAIPSSVCVRARVFYPCELMCCGGGGGGWLGGGLNGFGRFEASSFVRRLEHIHPSFSRLASLLVIWQVFRFSCISALPRSVRVHSFRKAKLIQKDVFKRFLCSDRRRQVLGNRRGIK</sequence>
<accession>A0A1Y3EVM8</accession>
<dbReference type="Proteomes" id="UP000243006">
    <property type="component" value="Unassembled WGS sequence"/>
</dbReference>
<dbReference type="EMBL" id="LVZM01001437">
    <property type="protein sequence ID" value="OUC49191.1"/>
    <property type="molecule type" value="Genomic_DNA"/>
</dbReference>
<protein>
    <submittedName>
        <fullName evidence="1">Uncharacterized protein</fullName>
    </submittedName>
</protein>
<proteinExistence type="predicted"/>
<name>A0A1Y3EVM8_9BILA</name>
<dbReference type="AlphaFoldDB" id="A0A1Y3EVM8"/>
<organism evidence="1 2">
    <name type="scientific">Trichinella nativa</name>
    <dbReference type="NCBI Taxonomy" id="6335"/>
    <lineage>
        <taxon>Eukaryota</taxon>
        <taxon>Metazoa</taxon>
        <taxon>Ecdysozoa</taxon>
        <taxon>Nematoda</taxon>
        <taxon>Enoplea</taxon>
        <taxon>Dorylaimia</taxon>
        <taxon>Trichinellida</taxon>
        <taxon>Trichinellidae</taxon>
        <taxon>Trichinella</taxon>
    </lineage>
</organism>
<comment type="caution">
    <text evidence="1">The sequence shown here is derived from an EMBL/GenBank/DDBJ whole genome shotgun (WGS) entry which is preliminary data.</text>
</comment>